<sequence>MIIVQNVLKLTIALVEIIVFTILATQKNDIRVAFLRNIIAYGLSIVLLLTCFSFVYCFADDNFAPYVPIIFDFVIIAFMPLIIHSFFSLSWRAVCFSLTIAVLGRYMSLVPTNMFIDALSLTGEAINGFIPLVIEIFFAFTAFTLVYFIFTRTYAGRQEQYANKYSFLFLVILVLINVLELTLQQFLTYTNYAYLFLLSLTQFFYILMMLFIFYSLVRQGQNDVELMVVKQLWNEDKKHYEMQKESIDIINIKCHDLRHQIQDYRQQGNLTDKMMHQLEDSIHIYDSVVKTGNEALDVILSSFSLRCQNNQVELTTMADGRGLDFVDEIDMYSLFTNMLDNALEYEETIPEESRFISLTIKAFNEMVHIHSENSYLGDKRGKQDELSTSKKDNINHGFGIKSMKNIVSKYNGQFDVLIADDMFQVDILLPKKEVKHE</sequence>
<dbReference type="KEGG" id="trc:DYE49_03330"/>
<gene>
    <name evidence="3" type="ORF">DYE49_03330</name>
</gene>
<feature type="transmembrane region" description="Helical" evidence="1">
    <location>
        <begin position="128"/>
        <end position="150"/>
    </location>
</feature>
<name>A0A7M1XN44_9SPIR</name>
<dbReference type="Gene3D" id="3.30.565.10">
    <property type="entry name" value="Histidine kinase-like ATPase, C-terminal domain"/>
    <property type="match status" value="1"/>
</dbReference>
<keyword evidence="3" id="KW-0547">Nucleotide-binding</keyword>
<feature type="transmembrane region" description="Helical" evidence="1">
    <location>
        <begin position="89"/>
        <end position="108"/>
    </location>
</feature>
<accession>A0A7M1XN44</accession>
<feature type="transmembrane region" description="Helical" evidence="1">
    <location>
        <begin position="162"/>
        <end position="179"/>
    </location>
</feature>
<feature type="domain" description="Sensor histidine kinase NatK-like C-terminal" evidence="2">
    <location>
        <begin position="329"/>
        <end position="430"/>
    </location>
</feature>
<reference evidence="3 4" key="1">
    <citation type="submission" date="2018-08" db="EMBL/GenBank/DDBJ databases">
        <title>The first complete genome of Treponema rectale (CHPAT), a commensal spirochete of the bovine rectum.</title>
        <authorList>
            <person name="Staton G.J."/>
            <person name="Clegg S.R."/>
            <person name="Carter S.D."/>
            <person name="Radford A.D."/>
            <person name="Darby A."/>
            <person name="Hall N."/>
            <person name="Birtles R.J."/>
            <person name="Evans N.J."/>
        </authorList>
    </citation>
    <scope>NUCLEOTIDE SEQUENCE [LARGE SCALE GENOMIC DNA]</scope>
    <source>
        <strain evidence="3 4">CHPA</strain>
    </source>
</reference>
<keyword evidence="1" id="KW-1133">Transmembrane helix</keyword>
<feature type="transmembrane region" description="Helical" evidence="1">
    <location>
        <begin position="38"/>
        <end position="57"/>
    </location>
</feature>
<proteinExistence type="predicted"/>
<keyword evidence="1" id="KW-0472">Membrane</keyword>
<evidence type="ECO:0000313" key="3">
    <source>
        <dbReference type="EMBL" id="QOS39542.1"/>
    </source>
</evidence>
<organism evidence="3 4">
    <name type="scientific">Treponema rectale</name>
    <dbReference type="NCBI Taxonomy" id="744512"/>
    <lineage>
        <taxon>Bacteria</taxon>
        <taxon>Pseudomonadati</taxon>
        <taxon>Spirochaetota</taxon>
        <taxon>Spirochaetia</taxon>
        <taxon>Spirochaetales</taxon>
        <taxon>Treponemataceae</taxon>
        <taxon>Treponema</taxon>
    </lineage>
</organism>
<keyword evidence="1" id="KW-0812">Transmembrane</keyword>
<dbReference type="GO" id="GO:0005524">
    <property type="term" value="F:ATP binding"/>
    <property type="evidence" value="ECO:0007669"/>
    <property type="project" value="UniProtKB-KW"/>
</dbReference>
<dbReference type="InterPro" id="IPR032834">
    <property type="entry name" value="NatK-like_C"/>
</dbReference>
<dbReference type="SUPFAM" id="SSF55874">
    <property type="entry name" value="ATPase domain of HSP90 chaperone/DNA topoisomerase II/histidine kinase"/>
    <property type="match status" value="1"/>
</dbReference>
<dbReference type="InterPro" id="IPR036890">
    <property type="entry name" value="HATPase_C_sf"/>
</dbReference>
<dbReference type="EMBL" id="CP031517">
    <property type="protein sequence ID" value="QOS39542.1"/>
    <property type="molecule type" value="Genomic_DNA"/>
</dbReference>
<evidence type="ECO:0000256" key="1">
    <source>
        <dbReference type="SAM" id="Phobius"/>
    </source>
</evidence>
<keyword evidence="3" id="KW-0067">ATP-binding</keyword>
<protein>
    <submittedName>
        <fullName evidence="3">ATP-binding protein</fullName>
    </submittedName>
</protein>
<feature type="transmembrane region" description="Helical" evidence="1">
    <location>
        <begin position="191"/>
        <end position="217"/>
    </location>
</feature>
<dbReference type="Pfam" id="PF14501">
    <property type="entry name" value="HATPase_c_5"/>
    <property type="match status" value="1"/>
</dbReference>
<dbReference type="Proteomes" id="UP000593591">
    <property type="component" value="Chromosome"/>
</dbReference>
<evidence type="ECO:0000313" key="4">
    <source>
        <dbReference type="Proteomes" id="UP000593591"/>
    </source>
</evidence>
<dbReference type="CDD" id="cd16935">
    <property type="entry name" value="HATPase_AgrC-ComD-like"/>
    <property type="match status" value="1"/>
</dbReference>
<evidence type="ECO:0000259" key="2">
    <source>
        <dbReference type="Pfam" id="PF14501"/>
    </source>
</evidence>
<feature type="transmembrane region" description="Helical" evidence="1">
    <location>
        <begin position="63"/>
        <end position="82"/>
    </location>
</feature>
<dbReference type="AlphaFoldDB" id="A0A7M1XN44"/>